<dbReference type="InterPro" id="IPR018201">
    <property type="entry name" value="Ketoacyl_synth_AS"/>
</dbReference>
<dbReference type="PANTHER" id="PTHR43775:SF37">
    <property type="entry name" value="SI:DKEY-61P9.11"/>
    <property type="match status" value="1"/>
</dbReference>
<feature type="domain" description="Carrier" evidence="5">
    <location>
        <begin position="698"/>
        <end position="772"/>
    </location>
</feature>
<dbReference type="PROSITE" id="PS50075">
    <property type="entry name" value="CARRIER"/>
    <property type="match status" value="1"/>
</dbReference>
<organism evidence="7 8">
    <name type="scientific">Actinokineospora xionganensis</name>
    <dbReference type="NCBI Taxonomy" id="2684470"/>
    <lineage>
        <taxon>Bacteria</taxon>
        <taxon>Bacillati</taxon>
        <taxon>Actinomycetota</taxon>
        <taxon>Actinomycetes</taxon>
        <taxon>Pseudonocardiales</taxon>
        <taxon>Pseudonocardiaceae</taxon>
        <taxon>Actinokineospora</taxon>
    </lineage>
</organism>
<dbReference type="InterPro" id="IPR050091">
    <property type="entry name" value="PKS_NRPS_Biosynth_Enz"/>
</dbReference>
<evidence type="ECO:0000256" key="3">
    <source>
        <dbReference type="ARBA" id="ARBA00022553"/>
    </source>
</evidence>
<dbReference type="Pfam" id="PF00550">
    <property type="entry name" value="PP-binding"/>
    <property type="match status" value="1"/>
</dbReference>
<dbReference type="Gene3D" id="3.30.559.30">
    <property type="entry name" value="Nonribosomal peptide synthetase, condensation domain"/>
    <property type="match status" value="1"/>
</dbReference>
<keyword evidence="8" id="KW-1185">Reference proteome</keyword>
<dbReference type="SUPFAM" id="SSF52777">
    <property type="entry name" value="CoA-dependent acyltransferases"/>
    <property type="match status" value="2"/>
</dbReference>
<dbReference type="InterPro" id="IPR001242">
    <property type="entry name" value="Condensation_dom"/>
</dbReference>
<dbReference type="InterPro" id="IPR014031">
    <property type="entry name" value="Ketoacyl_synth_C"/>
</dbReference>
<evidence type="ECO:0000256" key="2">
    <source>
        <dbReference type="ARBA" id="ARBA00022450"/>
    </source>
</evidence>
<dbReference type="RefSeq" id="WP_187218021.1">
    <property type="nucleotide sequence ID" value="NZ_JABVED010000001.1"/>
</dbReference>
<evidence type="ECO:0000259" key="6">
    <source>
        <dbReference type="PROSITE" id="PS52004"/>
    </source>
</evidence>
<dbReference type="Gene3D" id="1.10.1240.100">
    <property type="match status" value="1"/>
</dbReference>
<dbReference type="InterPro" id="IPR016039">
    <property type="entry name" value="Thiolase-like"/>
</dbReference>
<dbReference type="EMBL" id="JABVED010000001">
    <property type="protein sequence ID" value="MBC6445968.1"/>
    <property type="molecule type" value="Genomic_DNA"/>
</dbReference>
<keyword evidence="3" id="KW-0597">Phosphoprotein</keyword>
<protein>
    <recommendedName>
        <fullName evidence="9">Phosphopantetheine binding protein</fullName>
    </recommendedName>
</protein>
<dbReference type="PROSITE" id="PS00606">
    <property type="entry name" value="KS3_1"/>
    <property type="match status" value="1"/>
</dbReference>
<dbReference type="SUPFAM" id="SSF47336">
    <property type="entry name" value="ACP-like"/>
    <property type="match status" value="1"/>
</dbReference>
<gene>
    <name evidence="7" type="ORF">GPZ80_02125</name>
</gene>
<dbReference type="CDD" id="cd00833">
    <property type="entry name" value="PKS"/>
    <property type="match status" value="1"/>
</dbReference>
<dbReference type="Gene3D" id="3.30.70.3290">
    <property type="match status" value="1"/>
</dbReference>
<dbReference type="Pfam" id="PF00109">
    <property type="entry name" value="ketoacyl-synt"/>
    <property type="match status" value="1"/>
</dbReference>
<name>A0ABR7KZW1_9PSEU</name>
<dbReference type="InterPro" id="IPR036736">
    <property type="entry name" value="ACP-like_sf"/>
</dbReference>
<evidence type="ECO:0008006" key="9">
    <source>
        <dbReference type="Google" id="ProtNLM"/>
    </source>
</evidence>
<evidence type="ECO:0000313" key="7">
    <source>
        <dbReference type="EMBL" id="MBC6445968.1"/>
    </source>
</evidence>
<dbReference type="Pfam" id="PF00668">
    <property type="entry name" value="Condensation"/>
    <property type="match status" value="1"/>
</dbReference>
<dbReference type="Pfam" id="PF02801">
    <property type="entry name" value="Ketoacyl-synt_C"/>
    <property type="match status" value="1"/>
</dbReference>
<sequence length="1188" mass="125649">MTVLAIDEDAPEQIAVIGLACRFPGSPDVAAFWRALVEGRDCLETFTPEQLRAEGVPEHLLGSADYVPRGGVLDGVAEFDAEFFGFPPSVAASMDPQHRLFLQCGWHALEDAGYDSSRYDGSIGVFATASFGTYFPYNVLSHHDPRDTFGSGPSPDLMRLWTVNDNNFLATRLAHALDLRGPAINVQTACSSSLVAVHLACQSLLCGESDMVVAGASTVKVPGRVGYVTEGESTMSPDGRCRPFDREANGTVFTSGVGAVVLKRLSDAIADGDTIRAVIRGSAINNDGALKMGFTAPGVEMQAAVVAEALAVAGVAPAEVGYIETHGTGTALGDPVEIAALHKAYADLGDGDSCLIGSVKGNIGHCEGAAGIAGLIKTVLCLGAETLVPTVHFTAPNPELRLDDGPFSVQDQVARWPGDRPRIAGVSSLGVGGTNVHVVLEQAPPVPEPDRVGGPHVLLISASTQNALDEYSTVLGQDLVGRADAELPDIAFTLAFGRRRFDVRRALVVESIRDAVDQLARTEPDSPRPDSSSWVTGIPNALSAQEPVFETALRRCLDVPDSAVGDTVAVGAFAVRYALGSVLLDWGVPVDELHQAGVTGPAADVHTGRTTLGAALRGLDESHRTVTGERLAPADRTGLLRLLADLWSAGVPVDWDRVHAGTTRRRVPLAGYRFARANHWLPSRYLERVTVDTRLPELPTGSTEEALRSLFAEVLGVETFGVHESFFAHGGDSVLALKIAARARTLGIRFRPSDLFENPTVAELAALAETAAPSPATEVRETAGARPLWEPLTPGQLDVLGPTDTVTREVFATQVFELASDVKPEIAAEAVRLVADRHAALRTRLRRKAGVWEQRVALGDHVQVEAIEGGYHRAVADGMITASLAVAEVPALQGAVVTDGIQRHLVLVSHATALDAQAKTLLSAELADIGTRLVAGRSLEVPPATTTWTEWTRFLHDRAHDGGLAAERELWFDVLSEARPAARLGVPATVTAVTRVLSSEHTAGLRAAQRRSRVGWEDMLVAVVADLFGGPHGLLVDVHGSARRAGLPGLDFSRSIGNYGTVYPVWVAAGEGPAEVRRRLRALPDQGVGYGVLKCFHGPSVEALSRLPHADVAVTDLGIVSAGMASDGNWALRLVGSTAATGIPTHGLDVRASRVAGRLHLQVRYDSGLWPEETPALLESALVALAGS</sequence>
<keyword evidence="2" id="KW-0596">Phosphopantetheine</keyword>
<dbReference type="PANTHER" id="PTHR43775">
    <property type="entry name" value="FATTY ACID SYNTHASE"/>
    <property type="match status" value="1"/>
</dbReference>
<dbReference type="Proteomes" id="UP000734823">
    <property type="component" value="Unassembled WGS sequence"/>
</dbReference>
<comment type="caution">
    <text evidence="7">The sequence shown here is derived from an EMBL/GenBank/DDBJ whole genome shotgun (WGS) entry which is preliminary data.</text>
</comment>
<dbReference type="PROSITE" id="PS52004">
    <property type="entry name" value="KS3_2"/>
    <property type="match status" value="1"/>
</dbReference>
<feature type="domain" description="Ketosynthase family 3 (KS3)" evidence="6">
    <location>
        <begin position="11"/>
        <end position="442"/>
    </location>
</feature>
<dbReference type="InterPro" id="IPR020806">
    <property type="entry name" value="PKS_PP-bd"/>
</dbReference>
<dbReference type="Gene3D" id="3.30.559.10">
    <property type="entry name" value="Chloramphenicol acetyltransferase-like domain"/>
    <property type="match status" value="1"/>
</dbReference>
<dbReference type="SMART" id="SM00825">
    <property type="entry name" value="PKS_KS"/>
    <property type="match status" value="1"/>
</dbReference>
<dbReference type="SMART" id="SM00823">
    <property type="entry name" value="PKS_PP"/>
    <property type="match status" value="1"/>
</dbReference>
<dbReference type="InterPro" id="IPR023213">
    <property type="entry name" value="CAT-like_dom_sf"/>
</dbReference>
<dbReference type="SUPFAM" id="SSF53901">
    <property type="entry name" value="Thiolase-like"/>
    <property type="match status" value="1"/>
</dbReference>
<evidence type="ECO:0000256" key="4">
    <source>
        <dbReference type="ARBA" id="ARBA00022679"/>
    </source>
</evidence>
<accession>A0ABR7KZW1</accession>
<dbReference type="InterPro" id="IPR020841">
    <property type="entry name" value="PKS_Beta-ketoAc_synthase_dom"/>
</dbReference>
<dbReference type="Gene3D" id="1.10.1200.10">
    <property type="entry name" value="ACP-like"/>
    <property type="match status" value="1"/>
</dbReference>
<evidence type="ECO:0000259" key="5">
    <source>
        <dbReference type="PROSITE" id="PS50075"/>
    </source>
</evidence>
<reference evidence="7 8" key="1">
    <citation type="submission" date="2020-06" db="EMBL/GenBank/DDBJ databases">
        <title>Actinokineospora xiongansis sp. nov., isolated from soil of Baiyangdian.</title>
        <authorList>
            <person name="Zhang X."/>
        </authorList>
    </citation>
    <scope>NUCLEOTIDE SEQUENCE [LARGE SCALE GENOMIC DNA]</scope>
    <source>
        <strain evidence="7 8">HBU206404</strain>
    </source>
</reference>
<dbReference type="InterPro" id="IPR014030">
    <property type="entry name" value="Ketoacyl_synth_N"/>
</dbReference>
<evidence type="ECO:0000313" key="8">
    <source>
        <dbReference type="Proteomes" id="UP000734823"/>
    </source>
</evidence>
<comment type="cofactor">
    <cofactor evidence="1">
        <name>pantetheine 4'-phosphate</name>
        <dbReference type="ChEBI" id="CHEBI:47942"/>
    </cofactor>
</comment>
<dbReference type="InterPro" id="IPR032821">
    <property type="entry name" value="PKS_assoc"/>
</dbReference>
<keyword evidence="4" id="KW-0808">Transferase</keyword>
<dbReference type="InterPro" id="IPR009081">
    <property type="entry name" value="PP-bd_ACP"/>
</dbReference>
<proteinExistence type="predicted"/>
<dbReference type="Gene3D" id="3.40.47.10">
    <property type="match status" value="1"/>
</dbReference>
<dbReference type="Pfam" id="PF16197">
    <property type="entry name" value="KAsynt_C_assoc"/>
    <property type="match status" value="1"/>
</dbReference>
<evidence type="ECO:0000256" key="1">
    <source>
        <dbReference type="ARBA" id="ARBA00001957"/>
    </source>
</evidence>